<keyword evidence="3 6" id="KW-0812">Transmembrane</keyword>
<sequence length="307" mass="33551">MTYDHLPQELRAPMHRAVRLEYWNIFWSTSVVIVMGLVMGQSQAMKTAWVEDLLALVPPIAFLVAARLESTADHSPRFPFGMRRANSLGFFVAAVSLFAIGALMLFESASTLLKQEHVTIGTIELFGQSIWLGWLMLGAQLYSLIPPIFIGNRELPLSNTLQDKLLHTDALMNKANWMTGAAGMAGVAGLGLGYWWADSLAAALISLDIVHDGFKAMKASSAELVDGAPRALDSDGIAEDAAIAVGLLRIAYPDAEVRMRETGRFIKLEVKGARPEDARSPLDIDLPRPWRIDDIAFIPDPIPGLGD</sequence>
<name>A0A5C6UM73_9SPHN</name>
<organism evidence="8 9">
    <name type="scientific">Flavisphingopyxis soli</name>
    <dbReference type="NCBI Taxonomy" id="2601267"/>
    <lineage>
        <taxon>Bacteria</taxon>
        <taxon>Pseudomonadati</taxon>
        <taxon>Pseudomonadota</taxon>
        <taxon>Alphaproteobacteria</taxon>
        <taxon>Sphingomonadales</taxon>
        <taxon>Sphingopyxidaceae</taxon>
        <taxon>Flavisphingopyxis</taxon>
    </lineage>
</organism>
<keyword evidence="4 6" id="KW-1133">Transmembrane helix</keyword>
<evidence type="ECO:0000256" key="3">
    <source>
        <dbReference type="ARBA" id="ARBA00022692"/>
    </source>
</evidence>
<feature type="domain" description="Cation efflux protein transmembrane" evidence="7">
    <location>
        <begin position="35"/>
        <end position="225"/>
    </location>
</feature>
<dbReference type="InterPro" id="IPR027469">
    <property type="entry name" value="Cation_efflux_TMD_sf"/>
</dbReference>
<feature type="transmembrane region" description="Helical" evidence="6">
    <location>
        <begin position="88"/>
        <end position="106"/>
    </location>
</feature>
<evidence type="ECO:0000256" key="6">
    <source>
        <dbReference type="SAM" id="Phobius"/>
    </source>
</evidence>
<feature type="transmembrane region" description="Helical" evidence="6">
    <location>
        <begin position="177"/>
        <end position="197"/>
    </location>
</feature>
<evidence type="ECO:0000256" key="2">
    <source>
        <dbReference type="ARBA" id="ARBA00022448"/>
    </source>
</evidence>
<comment type="subcellular location">
    <subcellularLocation>
        <location evidence="1">Membrane</location>
        <topology evidence="1">Multi-pass membrane protein</topology>
    </subcellularLocation>
</comment>
<accession>A0A5C6UM73</accession>
<protein>
    <submittedName>
        <fullName evidence="8">Cobalt transporter</fullName>
    </submittedName>
</protein>
<proteinExistence type="predicted"/>
<dbReference type="SUPFAM" id="SSF161111">
    <property type="entry name" value="Cation efflux protein transmembrane domain-like"/>
    <property type="match status" value="1"/>
</dbReference>
<evidence type="ECO:0000313" key="9">
    <source>
        <dbReference type="Proteomes" id="UP000321129"/>
    </source>
</evidence>
<dbReference type="GO" id="GO:0016020">
    <property type="term" value="C:membrane"/>
    <property type="evidence" value="ECO:0007669"/>
    <property type="project" value="UniProtKB-SubCell"/>
</dbReference>
<evidence type="ECO:0000313" key="8">
    <source>
        <dbReference type="EMBL" id="TXC74117.1"/>
    </source>
</evidence>
<dbReference type="InterPro" id="IPR050291">
    <property type="entry name" value="CDF_Transporter"/>
</dbReference>
<keyword evidence="9" id="KW-1185">Reference proteome</keyword>
<dbReference type="Gene3D" id="1.20.1510.10">
    <property type="entry name" value="Cation efflux protein transmembrane domain"/>
    <property type="match status" value="1"/>
</dbReference>
<keyword evidence="2" id="KW-0813">Transport</keyword>
<dbReference type="InterPro" id="IPR058533">
    <property type="entry name" value="Cation_efflux_TM"/>
</dbReference>
<dbReference type="RefSeq" id="WP_147121954.1">
    <property type="nucleotide sequence ID" value="NZ_VOPY01000001.1"/>
</dbReference>
<dbReference type="AlphaFoldDB" id="A0A5C6UM73"/>
<evidence type="ECO:0000256" key="4">
    <source>
        <dbReference type="ARBA" id="ARBA00022989"/>
    </source>
</evidence>
<dbReference type="Pfam" id="PF01545">
    <property type="entry name" value="Cation_efflux"/>
    <property type="match status" value="1"/>
</dbReference>
<evidence type="ECO:0000259" key="7">
    <source>
        <dbReference type="Pfam" id="PF01545"/>
    </source>
</evidence>
<evidence type="ECO:0000256" key="1">
    <source>
        <dbReference type="ARBA" id="ARBA00004141"/>
    </source>
</evidence>
<feature type="transmembrane region" description="Helical" evidence="6">
    <location>
        <begin position="20"/>
        <end position="38"/>
    </location>
</feature>
<comment type="caution">
    <text evidence="8">The sequence shown here is derived from an EMBL/GenBank/DDBJ whole genome shotgun (WGS) entry which is preliminary data.</text>
</comment>
<dbReference type="OrthoDB" id="9806522at2"/>
<dbReference type="PANTHER" id="PTHR43840:SF15">
    <property type="entry name" value="MITOCHONDRIAL METAL TRANSPORTER 1-RELATED"/>
    <property type="match status" value="1"/>
</dbReference>
<dbReference type="Proteomes" id="UP000321129">
    <property type="component" value="Unassembled WGS sequence"/>
</dbReference>
<keyword evidence="5 6" id="KW-0472">Membrane</keyword>
<dbReference type="PANTHER" id="PTHR43840">
    <property type="entry name" value="MITOCHONDRIAL METAL TRANSPORTER 1-RELATED"/>
    <property type="match status" value="1"/>
</dbReference>
<reference evidence="8 9" key="1">
    <citation type="submission" date="2019-08" db="EMBL/GenBank/DDBJ databases">
        <title>Sphingorhabdus soil sp. nov., isolated from arctic soil.</title>
        <authorList>
            <person name="Liu Y."/>
        </authorList>
    </citation>
    <scope>NUCLEOTIDE SEQUENCE [LARGE SCALE GENOMIC DNA]</scope>
    <source>
        <strain evidence="8 9">D-2Q-5-6</strain>
    </source>
</reference>
<dbReference type="GO" id="GO:0008324">
    <property type="term" value="F:monoatomic cation transmembrane transporter activity"/>
    <property type="evidence" value="ECO:0007669"/>
    <property type="project" value="InterPro"/>
</dbReference>
<dbReference type="EMBL" id="VOPY01000001">
    <property type="protein sequence ID" value="TXC74117.1"/>
    <property type="molecule type" value="Genomic_DNA"/>
</dbReference>
<gene>
    <name evidence="8" type="ORF">FSZ31_05220</name>
</gene>
<evidence type="ECO:0000256" key="5">
    <source>
        <dbReference type="ARBA" id="ARBA00023136"/>
    </source>
</evidence>
<feature type="transmembrane region" description="Helical" evidence="6">
    <location>
        <begin position="50"/>
        <end position="68"/>
    </location>
</feature>